<dbReference type="Proteomes" id="UP000053989">
    <property type="component" value="Unassembled WGS sequence"/>
</dbReference>
<dbReference type="HOGENOM" id="CLU_1302341_0_0_1"/>
<gene>
    <name evidence="3" type="ORF">SCLCIDRAFT_1180250</name>
</gene>
<evidence type="ECO:0000256" key="1">
    <source>
        <dbReference type="ARBA" id="ARBA00022679"/>
    </source>
</evidence>
<evidence type="ECO:0000313" key="3">
    <source>
        <dbReference type="EMBL" id="KIM68605.1"/>
    </source>
</evidence>
<proteinExistence type="predicted"/>
<reference evidence="3 4" key="1">
    <citation type="submission" date="2014-04" db="EMBL/GenBank/DDBJ databases">
        <authorList>
            <consortium name="DOE Joint Genome Institute"/>
            <person name="Kuo A."/>
            <person name="Kohler A."/>
            <person name="Nagy L.G."/>
            <person name="Floudas D."/>
            <person name="Copeland A."/>
            <person name="Barry K.W."/>
            <person name="Cichocki N."/>
            <person name="Veneault-Fourrey C."/>
            <person name="LaButti K."/>
            <person name="Lindquist E.A."/>
            <person name="Lipzen A."/>
            <person name="Lundell T."/>
            <person name="Morin E."/>
            <person name="Murat C."/>
            <person name="Sun H."/>
            <person name="Tunlid A."/>
            <person name="Henrissat B."/>
            <person name="Grigoriev I.V."/>
            <person name="Hibbett D.S."/>
            <person name="Martin F."/>
            <person name="Nordberg H.P."/>
            <person name="Cantor M.N."/>
            <person name="Hua S.X."/>
        </authorList>
    </citation>
    <scope>NUCLEOTIDE SEQUENCE [LARGE SCALE GENOMIC DNA]</scope>
    <source>
        <strain evidence="3 4">Foug A</strain>
    </source>
</reference>
<dbReference type="EMBL" id="KN822008">
    <property type="protein sequence ID" value="KIM68605.1"/>
    <property type="molecule type" value="Genomic_DNA"/>
</dbReference>
<keyword evidence="2" id="KW-0949">S-adenosyl-L-methionine</keyword>
<dbReference type="PANTHER" id="PTHR35897">
    <property type="entry name" value="METHYLTRANSFERASE AUSD"/>
    <property type="match status" value="1"/>
</dbReference>
<name>A0A0C3E766_9AGAM</name>
<evidence type="ECO:0000256" key="2">
    <source>
        <dbReference type="ARBA" id="ARBA00022691"/>
    </source>
</evidence>
<feature type="non-terminal residue" evidence="3">
    <location>
        <position position="212"/>
    </location>
</feature>
<evidence type="ECO:0000313" key="4">
    <source>
        <dbReference type="Proteomes" id="UP000053989"/>
    </source>
</evidence>
<dbReference type="InParanoid" id="A0A0C3E766"/>
<accession>A0A0C3E766</accession>
<sequence length="212" mass="23714">RMVIIHKQIYEDIVRIGRERKDAGFLDIGYCFISLPPSIDTRKVAADGFPAQNIIASDLKKRQSSFFPSHYVAAHFVQGDAFDPDILSVLPSARGPTREPLPDLSVLMSLNPLHAHCSVINTPAFFHLFDEEKQLHLARALAGLLSPQPGSIICGMQMGKKEKGVSSQITYGTQYDFFVHSTKRCGMEWSLRRARCRSWLIGRKSFHGASRG</sequence>
<organism evidence="3 4">
    <name type="scientific">Scleroderma citrinum Foug A</name>
    <dbReference type="NCBI Taxonomy" id="1036808"/>
    <lineage>
        <taxon>Eukaryota</taxon>
        <taxon>Fungi</taxon>
        <taxon>Dikarya</taxon>
        <taxon>Basidiomycota</taxon>
        <taxon>Agaricomycotina</taxon>
        <taxon>Agaricomycetes</taxon>
        <taxon>Agaricomycetidae</taxon>
        <taxon>Boletales</taxon>
        <taxon>Sclerodermatineae</taxon>
        <taxon>Sclerodermataceae</taxon>
        <taxon>Scleroderma</taxon>
    </lineage>
</organism>
<dbReference type="GO" id="GO:0016740">
    <property type="term" value="F:transferase activity"/>
    <property type="evidence" value="ECO:0007669"/>
    <property type="project" value="UniProtKB-KW"/>
</dbReference>
<dbReference type="InterPro" id="IPR051654">
    <property type="entry name" value="Meroterpenoid_MTases"/>
</dbReference>
<keyword evidence="4" id="KW-1185">Reference proteome</keyword>
<dbReference type="STRING" id="1036808.A0A0C3E766"/>
<feature type="non-terminal residue" evidence="3">
    <location>
        <position position="1"/>
    </location>
</feature>
<protein>
    <submittedName>
        <fullName evidence="3">Uncharacterized protein</fullName>
    </submittedName>
</protein>
<reference evidence="4" key="2">
    <citation type="submission" date="2015-01" db="EMBL/GenBank/DDBJ databases">
        <title>Evolutionary Origins and Diversification of the Mycorrhizal Mutualists.</title>
        <authorList>
            <consortium name="DOE Joint Genome Institute"/>
            <consortium name="Mycorrhizal Genomics Consortium"/>
            <person name="Kohler A."/>
            <person name="Kuo A."/>
            <person name="Nagy L.G."/>
            <person name="Floudas D."/>
            <person name="Copeland A."/>
            <person name="Barry K.W."/>
            <person name="Cichocki N."/>
            <person name="Veneault-Fourrey C."/>
            <person name="LaButti K."/>
            <person name="Lindquist E.A."/>
            <person name="Lipzen A."/>
            <person name="Lundell T."/>
            <person name="Morin E."/>
            <person name="Murat C."/>
            <person name="Riley R."/>
            <person name="Ohm R."/>
            <person name="Sun H."/>
            <person name="Tunlid A."/>
            <person name="Henrissat B."/>
            <person name="Grigoriev I.V."/>
            <person name="Hibbett D.S."/>
            <person name="Martin F."/>
        </authorList>
    </citation>
    <scope>NUCLEOTIDE SEQUENCE [LARGE SCALE GENOMIC DNA]</scope>
    <source>
        <strain evidence="4">Foug A</strain>
    </source>
</reference>
<dbReference type="PANTHER" id="PTHR35897:SF1">
    <property type="entry name" value="METHYLTRANSFERASE AUSD"/>
    <property type="match status" value="1"/>
</dbReference>
<keyword evidence="1" id="KW-0808">Transferase</keyword>
<dbReference type="AlphaFoldDB" id="A0A0C3E766"/>
<dbReference type="OrthoDB" id="2094832at2759"/>